<organism evidence="7 9">
    <name type="scientific">Anaerotignum propionicum DSM 1682</name>
    <dbReference type="NCBI Taxonomy" id="991789"/>
    <lineage>
        <taxon>Bacteria</taxon>
        <taxon>Bacillati</taxon>
        <taxon>Bacillota</taxon>
        <taxon>Clostridia</taxon>
        <taxon>Lachnospirales</taxon>
        <taxon>Anaerotignaceae</taxon>
        <taxon>Anaerotignum</taxon>
    </lineage>
</organism>
<dbReference type="GO" id="GO:0003677">
    <property type="term" value="F:DNA binding"/>
    <property type="evidence" value="ECO:0007669"/>
    <property type="project" value="UniProtKB-KW"/>
</dbReference>
<evidence type="ECO:0000313" key="9">
    <source>
        <dbReference type="Proteomes" id="UP000184204"/>
    </source>
</evidence>
<comment type="similarity">
    <text evidence="1">Belongs to the LysR transcriptional regulatory family.</text>
</comment>
<name>A0A0X1U6V2_ANAPI</name>
<evidence type="ECO:0000256" key="2">
    <source>
        <dbReference type="ARBA" id="ARBA00023015"/>
    </source>
</evidence>
<dbReference type="InterPro" id="IPR036388">
    <property type="entry name" value="WH-like_DNA-bd_sf"/>
</dbReference>
<feature type="domain" description="HTH lysR-type" evidence="5">
    <location>
        <begin position="1"/>
        <end position="58"/>
    </location>
</feature>
<dbReference type="InterPro" id="IPR000847">
    <property type="entry name" value="LysR_HTH_N"/>
</dbReference>
<dbReference type="AlphaFoldDB" id="A0A0X1U6V2"/>
<accession>A0A0X1U6V2</accession>
<dbReference type="SUPFAM" id="SSF46785">
    <property type="entry name" value="Winged helix' DNA-binding domain"/>
    <property type="match status" value="1"/>
</dbReference>
<keyword evidence="8" id="KW-1185">Reference proteome</keyword>
<dbReference type="Proteomes" id="UP000068026">
    <property type="component" value="Chromosome"/>
</dbReference>
<gene>
    <name evidence="6" type="primary">gltC_2</name>
    <name evidence="6" type="ORF">CPRO_10640</name>
    <name evidence="7" type="ORF">SAMN02745151_02165</name>
</gene>
<reference evidence="9" key="3">
    <citation type="submission" date="2016-11" db="EMBL/GenBank/DDBJ databases">
        <authorList>
            <person name="Jaros S."/>
            <person name="Januszkiewicz K."/>
            <person name="Wedrychowicz H."/>
        </authorList>
    </citation>
    <scope>NUCLEOTIDE SEQUENCE [LARGE SCALE GENOMIC DNA]</scope>
    <source>
        <strain evidence="9">DSM 1682</strain>
    </source>
</reference>
<dbReference type="InterPro" id="IPR036390">
    <property type="entry name" value="WH_DNA-bd_sf"/>
</dbReference>
<dbReference type="PROSITE" id="PS50931">
    <property type="entry name" value="HTH_LYSR"/>
    <property type="match status" value="1"/>
</dbReference>
<dbReference type="EMBL" id="CP014223">
    <property type="protein sequence ID" value="AMJ40659.1"/>
    <property type="molecule type" value="Genomic_DNA"/>
</dbReference>
<dbReference type="FunFam" id="1.10.10.10:FF:000001">
    <property type="entry name" value="LysR family transcriptional regulator"/>
    <property type="match status" value="1"/>
</dbReference>
<evidence type="ECO:0000259" key="5">
    <source>
        <dbReference type="PROSITE" id="PS50931"/>
    </source>
</evidence>
<proteinExistence type="inferred from homology"/>
<evidence type="ECO:0000313" key="7">
    <source>
        <dbReference type="EMBL" id="SHE90739.1"/>
    </source>
</evidence>
<dbReference type="Proteomes" id="UP000184204">
    <property type="component" value="Unassembled WGS sequence"/>
</dbReference>
<dbReference type="GO" id="GO:0003700">
    <property type="term" value="F:DNA-binding transcription factor activity"/>
    <property type="evidence" value="ECO:0007669"/>
    <property type="project" value="InterPro"/>
</dbReference>
<evidence type="ECO:0000256" key="1">
    <source>
        <dbReference type="ARBA" id="ARBA00009437"/>
    </source>
</evidence>
<dbReference type="PANTHER" id="PTHR30126">
    <property type="entry name" value="HTH-TYPE TRANSCRIPTIONAL REGULATOR"/>
    <property type="match status" value="1"/>
</dbReference>
<sequence>MNFTDLKYVIEIDKCGSISLAAKNLYVAQSNLSRAVKELEQEFDIVIFRRTPKGVITTREGQRFLRHAKEIQYQINNLTNAYSDFNDHGVNLKISVPRASYISEVFTNFLNTLDEDDNMRIHYCETNSSKTIQNVLDYHYDIGIIRYNVMHEGYYLSLFKLKDLSYRLILEFDYLLLTSKDSIIADKHIRADSDLDGCIEVVHGDERLPTGGYIDLTENDREERCQKKVIYLYERASQFEILSTVPNTYMWVSPIPDETLEKYGLIQKRCGSYAKYMKDVLVFKENHVPKKYEKQLVDKLREKTREFGCYL</sequence>
<evidence type="ECO:0000313" key="6">
    <source>
        <dbReference type="EMBL" id="AMJ40659.1"/>
    </source>
</evidence>
<dbReference type="EMBL" id="FQUA01000010">
    <property type="protein sequence ID" value="SHE90739.1"/>
    <property type="molecule type" value="Genomic_DNA"/>
</dbReference>
<evidence type="ECO:0000256" key="3">
    <source>
        <dbReference type="ARBA" id="ARBA00023125"/>
    </source>
</evidence>
<protein>
    <submittedName>
        <fullName evidence="6">HTH-type transcriptional regulator GltC</fullName>
    </submittedName>
    <submittedName>
        <fullName evidence="7">Regulatory helix-turn-helix protein, lysR family</fullName>
    </submittedName>
</protein>
<evidence type="ECO:0000313" key="8">
    <source>
        <dbReference type="Proteomes" id="UP000068026"/>
    </source>
</evidence>
<reference evidence="7" key="4">
    <citation type="submission" date="2016-11" db="EMBL/GenBank/DDBJ databases">
        <authorList>
            <person name="Varghese N."/>
            <person name="Submissions S."/>
        </authorList>
    </citation>
    <scope>NUCLEOTIDE SEQUENCE</scope>
    <source>
        <strain evidence="7">DSM 1682</strain>
    </source>
</reference>
<dbReference type="Gene3D" id="1.10.10.10">
    <property type="entry name" value="Winged helix-like DNA-binding domain superfamily/Winged helix DNA-binding domain"/>
    <property type="match status" value="1"/>
</dbReference>
<keyword evidence="3" id="KW-0238">DNA-binding</keyword>
<dbReference type="KEGG" id="cpro:CPRO_10640"/>
<dbReference type="PRINTS" id="PR00039">
    <property type="entry name" value="HTHLYSR"/>
</dbReference>
<dbReference type="Pfam" id="PF00126">
    <property type="entry name" value="HTH_1"/>
    <property type="match status" value="1"/>
</dbReference>
<dbReference type="OrthoDB" id="9803714at2"/>
<keyword evidence="2" id="KW-0805">Transcription regulation</keyword>
<evidence type="ECO:0000256" key="4">
    <source>
        <dbReference type="ARBA" id="ARBA00023163"/>
    </source>
</evidence>
<reference evidence="6 8" key="1">
    <citation type="journal article" date="2016" name="Genome Announc.">
        <title>Complete Genome Sequence of the Amino Acid-Fermenting Clostridium propionicum X2 (DSM 1682).</title>
        <authorList>
            <person name="Poehlein A."/>
            <person name="Schlien K."/>
            <person name="Chowdhury N.P."/>
            <person name="Gottschalk G."/>
            <person name="Buckel W."/>
            <person name="Daniel R."/>
        </authorList>
    </citation>
    <scope>NUCLEOTIDE SEQUENCE [LARGE SCALE GENOMIC DNA]</scope>
    <source>
        <strain evidence="6 8">X2</strain>
    </source>
</reference>
<keyword evidence="4" id="KW-0804">Transcription</keyword>
<reference evidence="8" key="2">
    <citation type="submission" date="2016-01" db="EMBL/GenBank/DDBJ databases">
        <authorList>
            <person name="Poehlein A."/>
            <person name="Schlien K."/>
            <person name="Gottschalk G."/>
            <person name="Buckel W."/>
            <person name="Daniel R."/>
        </authorList>
    </citation>
    <scope>NUCLEOTIDE SEQUENCE [LARGE SCALE GENOMIC DNA]</scope>
    <source>
        <strain evidence="8">X2</strain>
    </source>
</reference>
<dbReference type="RefSeq" id="WP_066048663.1">
    <property type="nucleotide sequence ID" value="NZ_CP014223.1"/>
</dbReference>